<dbReference type="InterPro" id="IPR014729">
    <property type="entry name" value="Rossmann-like_a/b/a_fold"/>
</dbReference>
<dbReference type="GO" id="GO:0005737">
    <property type="term" value="C:cytoplasm"/>
    <property type="evidence" value="ECO:0007669"/>
    <property type="project" value="UniProtKB-SubCell"/>
</dbReference>
<feature type="domain" description="tRNA(Ile)-lysidine/2-thiocytidine synthase N-terminal" evidence="7">
    <location>
        <begin position="29"/>
        <end position="206"/>
    </location>
</feature>
<comment type="domain">
    <text evidence="6">The N-terminal region contains the highly conserved SGGXDS motif, predicted to be a P-loop motif involved in ATP binding.</text>
</comment>
<keyword evidence="6" id="KW-0963">Cytoplasm</keyword>
<evidence type="ECO:0000259" key="7">
    <source>
        <dbReference type="Pfam" id="PF01171"/>
    </source>
</evidence>
<dbReference type="EC" id="6.3.4.19" evidence="6"/>
<dbReference type="KEGG" id="rmai:MACH21_23750"/>
<accession>A0AA48HDC0</accession>
<gene>
    <name evidence="6 8" type="primary">tilS</name>
    <name evidence="8" type="ORF">MACH21_23750</name>
</gene>
<evidence type="ECO:0000256" key="6">
    <source>
        <dbReference type="HAMAP-Rule" id="MF_01161"/>
    </source>
</evidence>
<protein>
    <recommendedName>
        <fullName evidence="6">tRNA(Ile)-lysidine synthase</fullName>
        <ecNumber evidence="6">6.3.4.19</ecNumber>
    </recommendedName>
    <alternativeName>
        <fullName evidence="6">tRNA(Ile)-2-lysyl-cytidine synthase</fullName>
    </alternativeName>
    <alternativeName>
        <fullName evidence="6">tRNA(Ile)-lysidine synthetase</fullName>
    </alternativeName>
</protein>
<proteinExistence type="inferred from homology"/>
<evidence type="ECO:0000256" key="1">
    <source>
        <dbReference type="ARBA" id="ARBA00022598"/>
    </source>
</evidence>
<evidence type="ECO:0000256" key="4">
    <source>
        <dbReference type="ARBA" id="ARBA00022840"/>
    </source>
</evidence>
<keyword evidence="2 6" id="KW-0819">tRNA processing</keyword>
<evidence type="ECO:0000256" key="5">
    <source>
        <dbReference type="ARBA" id="ARBA00048539"/>
    </source>
</evidence>
<sequence>MTPDIQDSLEARFAASMGALLGPDFPPHLALAVSGGGDSMAMLALAHGWARVMGIGLHVVTIDHGLRAASAAEAAMVAAECAALGHPHATLRWHWDGTGNLQDAARSARLRLIEDWRGGIEHVLFAHTLDDQAETLLMRLVRGSGVEGLSSMAPLRRPQGMGFWQVRPLLDISRADLRHYARTLRLPFVDDPSNDDPRFDRVRARRALAALADLGLTAQGLAESAKRMDRAREALALRAAAVARTLVLQDDPVTGQLVFDRDRLAAVERDTQLRCLAAALQWVGGAPYRPRAAALDGLLDRILGGAGGTLIGTQVAVGPASLRLFREHAAVRDHVTPTGPDDLWDGRWRLHGPAVAGLAIRALGPSGWAQLPEKPDNAPPFEAALGLPAVFDGDTLIACAPLGFGPAHDCTLLRPAASFVAFLQLR</sequence>
<evidence type="ECO:0000256" key="2">
    <source>
        <dbReference type="ARBA" id="ARBA00022694"/>
    </source>
</evidence>
<evidence type="ECO:0000313" key="8">
    <source>
        <dbReference type="EMBL" id="BDW86198.1"/>
    </source>
</evidence>
<dbReference type="GO" id="GO:0006400">
    <property type="term" value="P:tRNA modification"/>
    <property type="evidence" value="ECO:0007669"/>
    <property type="project" value="UniProtKB-UniRule"/>
</dbReference>
<dbReference type="PANTHER" id="PTHR43033">
    <property type="entry name" value="TRNA(ILE)-LYSIDINE SYNTHASE-RELATED"/>
    <property type="match status" value="1"/>
</dbReference>
<dbReference type="Pfam" id="PF01171">
    <property type="entry name" value="ATP_bind_3"/>
    <property type="match status" value="1"/>
</dbReference>
<name>A0AA48HDC0_9RHOB</name>
<dbReference type="CDD" id="cd01992">
    <property type="entry name" value="TilS_N"/>
    <property type="match status" value="1"/>
</dbReference>
<dbReference type="GO" id="GO:0032267">
    <property type="term" value="F:tRNA(Ile)-lysidine synthase activity"/>
    <property type="evidence" value="ECO:0007669"/>
    <property type="project" value="UniProtKB-EC"/>
</dbReference>
<evidence type="ECO:0000313" key="9">
    <source>
        <dbReference type="Proteomes" id="UP001337723"/>
    </source>
</evidence>
<dbReference type="InterPro" id="IPR012094">
    <property type="entry name" value="tRNA_Ile_lys_synt"/>
</dbReference>
<dbReference type="GO" id="GO:0005524">
    <property type="term" value="F:ATP binding"/>
    <property type="evidence" value="ECO:0007669"/>
    <property type="project" value="UniProtKB-UniRule"/>
</dbReference>
<comment type="catalytic activity">
    <reaction evidence="5 6">
        <text>cytidine(34) in tRNA(Ile2) + L-lysine + ATP = lysidine(34) in tRNA(Ile2) + AMP + diphosphate + H(+)</text>
        <dbReference type="Rhea" id="RHEA:43744"/>
        <dbReference type="Rhea" id="RHEA-COMP:10625"/>
        <dbReference type="Rhea" id="RHEA-COMP:10670"/>
        <dbReference type="ChEBI" id="CHEBI:15378"/>
        <dbReference type="ChEBI" id="CHEBI:30616"/>
        <dbReference type="ChEBI" id="CHEBI:32551"/>
        <dbReference type="ChEBI" id="CHEBI:33019"/>
        <dbReference type="ChEBI" id="CHEBI:82748"/>
        <dbReference type="ChEBI" id="CHEBI:83665"/>
        <dbReference type="ChEBI" id="CHEBI:456215"/>
        <dbReference type="EC" id="6.3.4.19"/>
    </reaction>
</comment>
<keyword evidence="9" id="KW-1185">Reference proteome</keyword>
<dbReference type="NCBIfam" id="TIGR02432">
    <property type="entry name" value="lysidine_TilS_N"/>
    <property type="match status" value="1"/>
</dbReference>
<reference evidence="8 9" key="1">
    <citation type="submission" date="2023-01" db="EMBL/GenBank/DDBJ databases">
        <title>Complete genome sequence of Roseicyclus marinus strain Dej080120_10.</title>
        <authorList>
            <person name="Ueki S."/>
            <person name="Maruyama F."/>
        </authorList>
    </citation>
    <scope>NUCLEOTIDE SEQUENCE [LARGE SCALE GENOMIC DNA]</scope>
    <source>
        <strain evidence="8 9">Dej080120_10</strain>
    </source>
</reference>
<dbReference type="PANTHER" id="PTHR43033:SF1">
    <property type="entry name" value="TRNA(ILE)-LYSIDINE SYNTHASE-RELATED"/>
    <property type="match status" value="1"/>
</dbReference>
<dbReference type="Gene3D" id="3.40.50.620">
    <property type="entry name" value="HUPs"/>
    <property type="match status" value="1"/>
</dbReference>
<keyword evidence="1 6" id="KW-0436">Ligase</keyword>
<feature type="binding site" evidence="6">
    <location>
        <begin position="34"/>
        <end position="39"/>
    </location>
    <ligand>
        <name>ATP</name>
        <dbReference type="ChEBI" id="CHEBI:30616"/>
    </ligand>
</feature>
<dbReference type="EMBL" id="AP027266">
    <property type="protein sequence ID" value="BDW86198.1"/>
    <property type="molecule type" value="Genomic_DNA"/>
</dbReference>
<keyword evidence="3 6" id="KW-0547">Nucleotide-binding</keyword>
<keyword evidence="4 6" id="KW-0067">ATP-binding</keyword>
<dbReference type="InterPro" id="IPR011063">
    <property type="entry name" value="TilS/TtcA_N"/>
</dbReference>
<organism evidence="8 9">
    <name type="scientific">Roseicyclus marinus</name>
    <dbReference type="NCBI Taxonomy" id="2161673"/>
    <lineage>
        <taxon>Bacteria</taxon>
        <taxon>Pseudomonadati</taxon>
        <taxon>Pseudomonadota</taxon>
        <taxon>Alphaproteobacteria</taxon>
        <taxon>Rhodobacterales</taxon>
        <taxon>Roseobacteraceae</taxon>
        <taxon>Roseicyclus</taxon>
    </lineage>
</organism>
<dbReference type="AlphaFoldDB" id="A0AA48HDC0"/>
<evidence type="ECO:0000256" key="3">
    <source>
        <dbReference type="ARBA" id="ARBA00022741"/>
    </source>
</evidence>
<dbReference type="InterPro" id="IPR012795">
    <property type="entry name" value="tRNA_Ile_lys_synt_N"/>
</dbReference>
<comment type="similarity">
    <text evidence="6">Belongs to the tRNA(Ile)-lysidine synthase family.</text>
</comment>
<comment type="subcellular location">
    <subcellularLocation>
        <location evidence="6">Cytoplasm</location>
    </subcellularLocation>
</comment>
<dbReference type="RefSeq" id="WP_338272116.1">
    <property type="nucleotide sequence ID" value="NZ_AP027266.1"/>
</dbReference>
<comment type="function">
    <text evidence="6">Ligates lysine onto the cytidine present at position 34 of the AUA codon-specific tRNA(Ile) that contains the anticodon CAU, in an ATP-dependent manner. Cytidine is converted to lysidine, thus changing the amino acid specificity of the tRNA from methionine to isoleucine.</text>
</comment>
<dbReference type="SUPFAM" id="SSF52402">
    <property type="entry name" value="Adenine nucleotide alpha hydrolases-like"/>
    <property type="match status" value="1"/>
</dbReference>
<dbReference type="HAMAP" id="MF_01161">
    <property type="entry name" value="tRNA_Ile_lys_synt"/>
    <property type="match status" value="1"/>
</dbReference>
<dbReference type="Proteomes" id="UP001337723">
    <property type="component" value="Chromosome"/>
</dbReference>